<evidence type="ECO:0000313" key="1">
    <source>
        <dbReference type="EMBL" id="MFJ1470005.1"/>
    </source>
</evidence>
<organism evidence="1 2">
    <name type="scientific">Massilia orientalis</name>
    <dbReference type="NCBI Taxonomy" id="3050128"/>
    <lineage>
        <taxon>Bacteria</taxon>
        <taxon>Pseudomonadati</taxon>
        <taxon>Pseudomonadota</taxon>
        <taxon>Betaproteobacteria</taxon>
        <taxon>Burkholderiales</taxon>
        <taxon>Oxalobacteraceae</taxon>
        <taxon>Telluria group</taxon>
        <taxon>Massilia</taxon>
    </lineage>
</organism>
<reference evidence="1" key="1">
    <citation type="submission" date="2024-11" db="EMBL/GenBank/DDBJ databases">
        <title>Description of Massilia orientalis sp. nov., isolated from rhizosphere soil of Ageratina adenophora.</title>
        <authorList>
            <person name="Wang Y."/>
        </authorList>
    </citation>
    <scope>NUCLEOTIDE SEQUENCE</scope>
    <source>
        <strain evidence="1">YIM B02787</strain>
    </source>
</reference>
<accession>A0ACC7MD14</accession>
<protein>
    <submittedName>
        <fullName evidence="1">Dienelactone hydrolase family protein</fullName>
        <ecNumber evidence="1">3.1.-.-</ecNumber>
    </submittedName>
</protein>
<name>A0ACC7MD14_9BURK</name>
<proteinExistence type="predicted"/>
<keyword evidence="2" id="KW-1185">Reference proteome</keyword>
<dbReference type="EMBL" id="JASNRB020000012">
    <property type="protein sequence ID" value="MFJ1470005.1"/>
    <property type="molecule type" value="Genomic_DNA"/>
</dbReference>
<sequence length="232" mass="25291">MSENLVVRVTDGSFSCHVERPDTPGAYPVIIVLQEIFGVNEGIRSIARNYAMKGYIAVAPDLFWRSGPGLSLSESTEGDWNKGFELYRAFDMDCGVRDIAATIAAARTLAGANGKVGVTGYCMGGLLTFLSAARTDADAFVAYYGGGTDRYLDEAYEIRAPLLYHLAGADAYIGLSAQDAILAALEPLPNAWVHIYPGRDHAFARPNGSHYDENDATLAIRRTDDFFLRHLR</sequence>
<comment type="caution">
    <text evidence="1">The sequence shown here is derived from an EMBL/GenBank/DDBJ whole genome shotgun (WGS) entry which is preliminary data.</text>
</comment>
<dbReference type="Proteomes" id="UP001168096">
    <property type="component" value="Unassembled WGS sequence"/>
</dbReference>
<dbReference type="EC" id="3.1.-.-" evidence="1"/>
<evidence type="ECO:0000313" key="2">
    <source>
        <dbReference type="Proteomes" id="UP001168096"/>
    </source>
</evidence>
<gene>
    <name evidence="1" type="ORF">QPK29_020020</name>
</gene>
<keyword evidence="1" id="KW-0378">Hydrolase</keyword>